<evidence type="ECO:0000313" key="2">
    <source>
        <dbReference type="EMBL" id="MEQ2159254.1"/>
    </source>
</evidence>
<comment type="caution">
    <text evidence="2">The sequence shown here is derived from an EMBL/GenBank/DDBJ whole genome shotgun (WGS) entry which is preliminary data.</text>
</comment>
<feature type="compositionally biased region" description="Low complexity" evidence="1">
    <location>
        <begin position="77"/>
        <end position="99"/>
    </location>
</feature>
<feature type="region of interest" description="Disordered" evidence="1">
    <location>
        <begin position="1"/>
        <end position="125"/>
    </location>
</feature>
<dbReference type="EMBL" id="JAHRIO010001991">
    <property type="protein sequence ID" value="MEQ2159254.1"/>
    <property type="molecule type" value="Genomic_DNA"/>
</dbReference>
<reference evidence="2 3" key="1">
    <citation type="submission" date="2021-06" db="EMBL/GenBank/DDBJ databases">
        <authorList>
            <person name="Palmer J.M."/>
        </authorList>
    </citation>
    <scope>NUCLEOTIDE SEQUENCE [LARGE SCALE GENOMIC DNA]</scope>
    <source>
        <strain evidence="2 3">GA_2019</strain>
        <tissue evidence="2">Muscle</tissue>
    </source>
</reference>
<sequence>VGSACARTKPIPPPKHQELTFIPKEKSSLSASDSAKRSSRPQTSGLPEKHWIANQPSTCSHTEPNPPTEHSRCQHISSNNQSSKESNTSKSSSRKQTSSFPVQSTPANIFGSTCPTEPIPIKRRPMLHFNPKEKWVKNLKKILNEQKHSNRR</sequence>
<feature type="compositionally biased region" description="Polar residues" evidence="1">
    <location>
        <begin position="100"/>
        <end position="115"/>
    </location>
</feature>
<name>A0ABV0MKL1_9TELE</name>
<feature type="compositionally biased region" description="Basic and acidic residues" evidence="1">
    <location>
        <begin position="15"/>
        <end position="27"/>
    </location>
</feature>
<evidence type="ECO:0000256" key="1">
    <source>
        <dbReference type="SAM" id="MobiDB-lite"/>
    </source>
</evidence>
<accession>A0ABV0MKL1</accession>
<keyword evidence="3" id="KW-1185">Reference proteome</keyword>
<protein>
    <submittedName>
        <fullName evidence="2">Uncharacterized protein</fullName>
    </submittedName>
</protein>
<feature type="compositionally biased region" description="Polar residues" evidence="1">
    <location>
        <begin position="54"/>
        <end position="63"/>
    </location>
</feature>
<proteinExistence type="predicted"/>
<feature type="non-terminal residue" evidence="2">
    <location>
        <position position="1"/>
    </location>
</feature>
<dbReference type="Proteomes" id="UP001476798">
    <property type="component" value="Unassembled WGS sequence"/>
</dbReference>
<evidence type="ECO:0000313" key="3">
    <source>
        <dbReference type="Proteomes" id="UP001476798"/>
    </source>
</evidence>
<organism evidence="2 3">
    <name type="scientific">Goodea atripinnis</name>
    <dbReference type="NCBI Taxonomy" id="208336"/>
    <lineage>
        <taxon>Eukaryota</taxon>
        <taxon>Metazoa</taxon>
        <taxon>Chordata</taxon>
        <taxon>Craniata</taxon>
        <taxon>Vertebrata</taxon>
        <taxon>Euteleostomi</taxon>
        <taxon>Actinopterygii</taxon>
        <taxon>Neopterygii</taxon>
        <taxon>Teleostei</taxon>
        <taxon>Neoteleostei</taxon>
        <taxon>Acanthomorphata</taxon>
        <taxon>Ovalentaria</taxon>
        <taxon>Atherinomorphae</taxon>
        <taxon>Cyprinodontiformes</taxon>
        <taxon>Goodeidae</taxon>
        <taxon>Goodea</taxon>
    </lineage>
</organism>
<gene>
    <name evidence="2" type="ORF">GOODEAATRI_020934</name>
</gene>